<dbReference type="InParanoid" id="A0A3N4KAF0"/>
<organism evidence="2 3">
    <name type="scientific">Morchella conica CCBAS932</name>
    <dbReference type="NCBI Taxonomy" id="1392247"/>
    <lineage>
        <taxon>Eukaryota</taxon>
        <taxon>Fungi</taxon>
        <taxon>Dikarya</taxon>
        <taxon>Ascomycota</taxon>
        <taxon>Pezizomycotina</taxon>
        <taxon>Pezizomycetes</taxon>
        <taxon>Pezizales</taxon>
        <taxon>Morchellaceae</taxon>
        <taxon>Morchella</taxon>
    </lineage>
</organism>
<dbReference type="AlphaFoldDB" id="A0A3N4KAF0"/>
<sequence>MSGKGKARPRADSGANENPSRIPIFGSPVEVYPTERKGNPEKDDEETREDRSTAITADIGNLTLSETDRRSNENPLRNVEAQIGNMNEQELDILLNSLMKRLGRRNESPAIPPTERLPQSFLSAGGIDRQYSSGFPLQSPTVRNESYTSYSRPERALAPASIDSRRFWKTSEVGYFWPDMPKSSGTGRYIDFGEKGRAFRDINAFVSRFVDQIPHLGKECVENNVHNCLRGSAFAWYNDILPEQTKVDLRSDISEKCQRWQDILSENFKLSGAEAMKKIISPSTTYTTHNLRKGESISSWFMDMMSLATDAGLGADQQKINFA</sequence>
<feature type="region of interest" description="Disordered" evidence="1">
    <location>
        <begin position="1"/>
        <end position="58"/>
    </location>
</feature>
<dbReference type="Proteomes" id="UP000277580">
    <property type="component" value="Unassembled WGS sequence"/>
</dbReference>
<proteinExistence type="predicted"/>
<dbReference type="OrthoDB" id="4363728at2759"/>
<evidence type="ECO:0000313" key="2">
    <source>
        <dbReference type="EMBL" id="RPB07443.1"/>
    </source>
</evidence>
<evidence type="ECO:0008006" key="4">
    <source>
        <dbReference type="Google" id="ProtNLM"/>
    </source>
</evidence>
<dbReference type="EMBL" id="ML119183">
    <property type="protein sequence ID" value="RPB07443.1"/>
    <property type="molecule type" value="Genomic_DNA"/>
</dbReference>
<evidence type="ECO:0000313" key="3">
    <source>
        <dbReference type="Proteomes" id="UP000277580"/>
    </source>
</evidence>
<reference evidence="2 3" key="1">
    <citation type="journal article" date="2018" name="Nat. Ecol. Evol.">
        <title>Pezizomycetes genomes reveal the molecular basis of ectomycorrhizal truffle lifestyle.</title>
        <authorList>
            <person name="Murat C."/>
            <person name="Payen T."/>
            <person name="Noel B."/>
            <person name="Kuo A."/>
            <person name="Morin E."/>
            <person name="Chen J."/>
            <person name="Kohler A."/>
            <person name="Krizsan K."/>
            <person name="Balestrini R."/>
            <person name="Da Silva C."/>
            <person name="Montanini B."/>
            <person name="Hainaut M."/>
            <person name="Levati E."/>
            <person name="Barry K.W."/>
            <person name="Belfiori B."/>
            <person name="Cichocki N."/>
            <person name="Clum A."/>
            <person name="Dockter R.B."/>
            <person name="Fauchery L."/>
            <person name="Guy J."/>
            <person name="Iotti M."/>
            <person name="Le Tacon F."/>
            <person name="Lindquist E.A."/>
            <person name="Lipzen A."/>
            <person name="Malagnac F."/>
            <person name="Mello A."/>
            <person name="Molinier V."/>
            <person name="Miyauchi S."/>
            <person name="Poulain J."/>
            <person name="Riccioni C."/>
            <person name="Rubini A."/>
            <person name="Sitrit Y."/>
            <person name="Splivallo R."/>
            <person name="Traeger S."/>
            <person name="Wang M."/>
            <person name="Zifcakova L."/>
            <person name="Wipf D."/>
            <person name="Zambonelli A."/>
            <person name="Paolocci F."/>
            <person name="Nowrousian M."/>
            <person name="Ottonello S."/>
            <person name="Baldrian P."/>
            <person name="Spatafora J.W."/>
            <person name="Henrissat B."/>
            <person name="Nagy L.G."/>
            <person name="Aury J.M."/>
            <person name="Wincker P."/>
            <person name="Grigoriev I.V."/>
            <person name="Bonfante P."/>
            <person name="Martin F.M."/>
        </authorList>
    </citation>
    <scope>NUCLEOTIDE SEQUENCE [LARGE SCALE GENOMIC DNA]</scope>
    <source>
        <strain evidence="2 3">CCBAS932</strain>
    </source>
</reference>
<evidence type="ECO:0000256" key="1">
    <source>
        <dbReference type="SAM" id="MobiDB-lite"/>
    </source>
</evidence>
<gene>
    <name evidence="2" type="ORF">P167DRAFT_404470</name>
</gene>
<protein>
    <recommendedName>
        <fullName evidence="4">Retrotransposon gag domain-containing protein</fullName>
    </recommendedName>
</protein>
<name>A0A3N4KAF0_9PEZI</name>
<accession>A0A3N4KAF0</accession>
<dbReference type="STRING" id="1392247.A0A3N4KAF0"/>
<keyword evidence="3" id="KW-1185">Reference proteome</keyword>